<keyword evidence="4" id="KW-0106">Calcium</keyword>
<dbReference type="OrthoDB" id="9788587at2"/>
<proteinExistence type="inferred from homology"/>
<comment type="similarity">
    <text evidence="1">Belongs to the archease family.</text>
</comment>
<evidence type="ECO:0000256" key="3">
    <source>
        <dbReference type="ARBA" id="ARBA00022723"/>
    </source>
</evidence>
<organism evidence="6 7">
    <name type="scientific">Thioalkalivibrio nitratireducens (strain DSM 14787 / UNIQEM 213 / ALEN2)</name>
    <dbReference type="NCBI Taxonomy" id="1255043"/>
    <lineage>
        <taxon>Bacteria</taxon>
        <taxon>Pseudomonadati</taxon>
        <taxon>Pseudomonadota</taxon>
        <taxon>Gammaproteobacteria</taxon>
        <taxon>Chromatiales</taxon>
        <taxon>Ectothiorhodospiraceae</taxon>
        <taxon>Thioalkalivibrio</taxon>
    </lineage>
</organism>
<dbReference type="Pfam" id="PF01951">
    <property type="entry name" value="Archease"/>
    <property type="match status" value="1"/>
</dbReference>
<evidence type="ECO:0000256" key="2">
    <source>
        <dbReference type="ARBA" id="ARBA00022694"/>
    </source>
</evidence>
<dbReference type="PANTHER" id="PTHR12682">
    <property type="entry name" value="ARCHEASE"/>
    <property type="match status" value="1"/>
</dbReference>
<dbReference type="GO" id="GO:0008033">
    <property type="term" value="P:tRNA processing"/>
    <property type="evidence" value="ECO:0007669"/>
    <property type="project" value="UniProtKB-KW"/>
</dbReference>
<evidence type="ECO:0000256" key="1">
    <source>
        <dbReference type="ARBA" id="ARBA00007963"/>
    </source>
</evidence>
<sequence>MHASVRESAKNRIPALRGGWEHFPHEADMGVRGHGDTLPDAFAAVAEATIAVVTDPAGIDPAERVEFACSASDPDLLLYDFLNAIVYEMAVGGRLFSRFRVEIEGETLRAEAWGEPVDGRRHQPAVEIKGATFTQLAVRQAADGSWIAQCVLDI</sequence>
<dbReference type="GO" id="GO:0046872">
    <property type="term" value="F:metal ion binding"/>
    <property type="evidence" value="ECO:0007669"/>
    <property type="project" value="UniProtKB-KW"/>
</dbReference>
<dbReference type="Proteomes" id="UP000010809">
    <property type="component" value="Chromosome"/>
</dbReference>
<dbReference type="KEGG" id="tni:TVNIR_1861"/>
<evidence type="ECO:0000256" key="4">
    <source>
        <dbReference type="ARBA" id="ARBA00022837"/>
    </source>
</evidence>
<dbReference type="RefSeq" id="WP_015258649.1">
    <property type="nucleotide sequence ID" value="NC_019902.2"/>
</dbReference>
<dbReference type="AlphaFoldDB" id="L0DWY9"/>
<dbReference type="InterPro" id="IPR002804">
    <property type="entry name" value="Archease"/>
</dbReference>
<dbReference type="PANTHER" id="PTHR12682:SF11">
    <property type="entry name" value="PROTEIN ARCHEASE"/>
    <property type="match status" value="1"/>
</dbReference>
<evidence type="ECO:0000313" key="7">
    <source>
        <dbReference type="Proteomes" id="UP000010809"/>
    </source>
</evidence>
<evidence type="ECO:0000259" key="5">
    <source>
        <dbReference type="Pfam" id="PF01951"/>
    </source>
</evidence>
<gene>
    <name evidence="6" type="ordered locus">TVNIR_1861</name>
</gene>
<dbReference type="EMBL" id="CP003989">
    <property type="protein sequence ID" value="AGA33522.1"/>
    <property type="molecule type" value="Genomic_DNA"/>
</dbReference>
<dbReference type="eggNOG" id="COG1371">
    <property type="taxonomic scope" value="Bacteria"/>
</dbReference>
<accession>L0DWY9</accession>
<dbReference type="HOGENOM" id="CLU_111362_1_1_6"/>
<evidence type="ECO:0000313" key="6">
    <source>
        <dbReference type="EMBL" id="AGA33522.1"/>
    </source>
</evidence>
<dbReference type="InterPro" id="IPR036820">
    <property type="entry name" value="Archease_dom_sf"/>
</dbReference>
<dbReference type="STRING" id="1255043.TVNIR_1861"/>
<keyword evidence="2" id="KW-0819">tRNA processing</keyword>
<keyword evidence="7" id="KW-1185">Reference proteome</keyword>
<name>L0DWY9_THIND</name>
<dbReference type="Gene3D" id="3.55.10.10">
    <property type="entry name" value="Archease domain"/>
    <property type="match status" value="1"/>
</dbReference>
<dbReference type="PATRIC" id="fig|1255043.3.peg.1884"/>
<reference evidence="6" key="1">
    <citation type="submission" date="2015-12" db="EMBL/GenBank/DDBJ databases">
        <authorList>
            <person name="Tikhonova T.V."/>
            <person name="Pavlov A.R."/>
            <person name="Beletsky A.V."/>
            <person name="Mardanov A.V."/>
            <person name="Sorokin D.Y."/>
            <person name="Ravin N.V."/>
            <person name="Popov V.O."/>
        </authorList>
    </citation>
    <scope>NUCLEOTIDE SEQUENCE</scope>
    <source>
        <strain evidence="6">DSM 14787</strain>
    </source>
</reference>
<feature type="domain" description="Archease" evidence="5">
    <location>
        <begin position="20"/>
        <end position="154"/>
    </location>
</feature>
<dbReference type="InterPro" id="IPR023572">
    <property type="entry name" value="Archease_dom"/>
</dbReference>
<dbReference type="SUPFAM" id="SSF69819">
    <property type="entry name" value="MTH1598-like"/>
    <property type="match status" value="1"/>
</dbReference>
<protein>
    <submittedName>
        <fullName evidence="6">Archease</fullName>
    </submittedName>
</protein>
<keyword evidence="3" id="KW-0479">Metal-binding</keyword>